<organism evidence="12 13">
    <name type="scientific">Malonomonas rubra DSM 5091</name>
    <dbReference type="NCBI Taxonomy" id="1122189"/>
    <lineage>
        <taxon>Bacteria</taxon>
        <taxon>Pseudomonadati</taxon>
        <taxon>Thermodesulfobacteriota</taxon>
        <taxon>Desulfuromonadia</taxon>
        <taxon>Desulfuromonadales</taxon>
        <taxon>Geopsychrobacteraceae</taxon>
        <taxon>Malonomonas</taxon>
    </lineage>
</organism>
<accession>A0A1M6KHK5</accession>
<dbReference type="SUPFAM" id="SSF75217">
    <property type="entry name" value="alpha/beta knot"/>
    <property type="match status" value="1"/>
</dbReference>
<evidence type="ECO:0000256" key="1">
    <source>
        <dbReference type="ARBA" id="ARBA00004496"/>
    </source>
</evidence>
<dbReference type="InterPro" id="IPR006700">
    <property type="entry name" value="RsmE"/>
</dbReference>
<proteinExistence type="inferred from homology"/>
<evidence type="ECO:0000256" key="8">
    <source>
        <dbReference type="ARBA" id="ARBA00025699"/>
    </source>
</evidence>
<evidence type="ECO:0000256" key="3">
    <source>
        <dbReference type="ARBA" id="ARBA00022490"/>
    </source>
</evidence>
<keyword evidence="6 10" id="KW-0808">Transferase</keyword>
<dbReference type="Proteomes" id="UP000184171">
    <property type="component" value="Unassembled WGS sequence"/>
</dbReference>
<keyword evidence="3 10" id="KW-0963">Cytoplasm</keyword>
<dbReference type="PANTHER" id="PTHR30027:SF3">
    <property type="entry name" value="16S RRNA (URACIL(1498)-N(3))-METHYLTRANSFERASE"/>
    <property type="match status" value="1"/>
</dbReference>
<evidence type="ECO:0000256" key="9">
    <source>
        <dbReference type="ARBA" id="ARBA00047944"/>
    </source>
</evidence>
<evidence type="ECO:0000256" key="6">
    <source>
        <dbReference type="ARBA" id="ARBA00022679"/>
    </source>
</evidence>
<dbReference type="NCBIfam" id="TIGR00046">
    <property type="entry name" value="RsmE family RNA methyltransferase"/>
    <property type="match status" value="1"/>
</dbReference>
<dbReference type="RefSeq" id="WP_072909283.1">
    <property type="nucleotide sequence ID" value="NZ_FQZT01000010.1"/>
</dbReference>
<keyword evidence="5 10" id="KW-0489">Methyltransferase</keyword>
<dbReference type="STRING" id="1122189.SAMN02745165_02722"/>
<dbReference type="AlphaFoldDB" id="A0A1M6KHK5"/>
<comment type="catalytic activity">
    <reaction evidence="9 10">
        <text>uridine(1498) in 16S rRNA + S-adenosyl-L-methionine = N(3)-methyluridine(1498) in 16S rRNA + S-adenosyl-L-homocysteine + H(+)</text>
        <dbReference type="Rhea" id="RHEA:42920"/>
        <dbReference type="Rhea" id="RHEA-COMP:10283"/>
        <dbReference type="Rhea" id="RHEA-COMP:10284"/>
        <dbReference type="ChEBI" id="CHEBI:15378"/>
        <dbReference type="ChEBI" id="CHEBI:57856"/>
        <dbReference type="ChEBI" id="CHEBI:59789"/>
        <dbReference type="ChEBI" id="CHEBI:65315"/>
        <dbReference type="ChEBI" id="CHEBI:74502"/>
        <dbReference type="EC" id="2.1.1.193"/>
    </reaction>
</comment>
<keyword evidence="7 10" id="KW-0949">S-adenosyl-L-methionine</keyword>
<dbReference type="Pfam" id="PF04452">
    <property type="entry name" value="Methyltrans_RNA"/>
    <property type="match status" value="1"/>
</dbReference>
<evidence type="ECO:0000256" key="4">
    <source>
        <dbReference type="ARBA" id="ARBA00022552"/>
    </source>
</evidence>
<protein>
    <recommendedName>
        <fullName evidence="10">Ribosomal RNA small subunit methyltransferase E</fullName>
        <ecNumber evidence="10">2.1.1.193</ecNumber>
    </recommendedName>
</protein>
<evidence type="ECO:0000313" key="13">
    <source>
        <dbReference type="Proteomes" id="UP000184171"/>
    </source>
</evidence>
<keyword evidence="4 10" id="KW-0698">rRNA processing</keyword>
<comment type="function">
    <text evidence="8 10">Specifically methylates the N3 position of the uracil ring of uridine 1498 (m3U1498) in 16S rRNA. Acts on the fully assembled 30S ribosomal subunit.</text>
</comment>
<dbReference type="InterPro" id="IPR029026">
    <property type="entry name" value="tRNA_m1G_MTases_N"/>
</dbReference>
<dbReference type="Gene3D" id="3.40.1280.10">
    <property type="match status" value="1"/>
</dbReference>
<dbReference type="GO" id="GO:0070042">
    <property type="term" value="F:rRNA (uridine-N3-)-methyltransferase activity"/>
    <property type="evidence" value="ECO:0007669"/>
    <property type="project" value="TreeGrafter"/>
</dbReference>
<evidence type="ECO:0000256" key="2">
    <source>
        <dbReference type="ARBA" id="ARBA00005528"/>
    </source>
</evidence>
<evidence type="ECO:0000313" key="12">
    <source>
        <dbReference type="EMBL" id="SHJ58473.1"/>
    </source>
</evidence>
<keyword evidence="13" id="KW-1185">Reference proteome</keyword>
<dbReference type="PANTHER" id="PTHR30027">
    <property type="entry name" value="RIBOSOMAL RNA SMALL SUBUNIT METHYLTRANSFERASE E"/>
    <property type="match status" value="1"/>
</dbReference>
<name>A0A1M6KHK5_MALRU</name>
<dbReference type="GO" id="GO:0070475">
    <property type="term" value="P:rRNA base methylation"/>
    <property type="evidence" value="ECO:0007669"/>
    <property type="project" value="TreeGrafter"/>
</dbReference>
<comment type="similarity">
    <text evidence="2 10">Belongs to the RNA methyltransferase RsmE family.</text>
</comment>
<reference evidence="12 13" key="1">
    <citation type="submission" date="2016-11" db="EMBL/GenBank/DDBJ databases">
        <authorList>
            <person name="Jaros S."/>
            <person name="Januszkiewicz K."/>
            <person name="Wedrychowicz H."/>
        </authorList>
    </citation>
    <scope>NUCLEOTIDE SEQUENCE [LARGE SCALE GENOMIC DNA]</scope>
    <source>
        <strain evidence="12 13">DSM 5091</strain>
    </source>
</reference>
<dbReference type="OrthoDB" id="9815641at2"/>
<dbReference type="InterPro" id="IPR029028">
    <property type="entry name" value="Alpha/beta_knot_MTases"/>
</dbReference>
<dbReference type="GO" id="GO:0005737">
    <property type="term" value="C:cytoplasm"/>
    <property type="evidence" value="ECO:0007669"/>
    <property type="project" value="UniProtKB-SubCell"/>
</dbReference>
<dbReference type="EMBL" id="FQZT01000010">
    <property type="protein sequence ID" value="SHJ58473.1"/>
    <property type="molecule type" value="Genomic_DNA"/>
</dbReference>
<gene>
    <name evidence="12" type="ORF">SAMN02745165_02722</name>
</gene>
<evidence type="ECO:0000256" key="5">
    <source>
        <dbReference type="ARBA" id="ARBA00022603"/>
    </source>
</evidence>
<dbReference type="CDD" id="cd18084">
    <property type="entry name" value="RsmE-like"/>
    <property type="match status" value="1"/>
</dbReference>
<dbReference type="EC" id="2.1.1.193" evidence="10"/>
<evidence type="ECO:0000259" key="11">
    <source>
        <dbReference type="Pfam" id="PF04452"/>
    </source>
</evidence>
<dbReference type="PIRSF" id="PIRSF015601">
    <property type="entry name" value="MTase_slr0722"/>
    <property type="match status" value="1"/>
</dbReference>
<evidence type="ECO:0000256" key="10">
    <source>
        <dbReference type="PIRNR" id="PIRNR015601"/>
    </source>
</evidence>
<feature type="domain" description="Ribosomal RNA small subunit methyltransferase E methyltransferase" evidence="11">
    <location>
        <begin position="66"/>
        <end position="231"/>
    </location>
</feature>
<dbReference type="InterPro" id="IPR046886">
    <property type="entry name" value="RsmE_MTase_dom"/>
</dbReference>
<comment type="subcellular location">
    <subcellularLocation>
        <location evidence="1 10">Cytoplasm</location>
    </subcellularLocation>
</comment>
<evidence type="ECO:0000256" key="7">
    <source>
        <dbReference type="ARBA" id="ARBA00022691"/>
    </source>
</evidence>
<sequence>MPDIPQLDQEVTLGREVVDALHCWRGRIGEIFTACDPQQQEYRVRIVALNDDSVTLLPFAEIPPSESPLRITLFQALPEKERFELVLQKATEIGVVRIVPYQSAKSSTMEERDSGQKKSHRWPNVLLRAARQCRRGEIPELSPVVDWQEALAECADAEMSLLCYEGEGAWPLSETINKFKGHRVAVMVGPEGGFTKEEIEQARAKGVQPVSLGPRILRTESAAILAAGIIQFAAGDLGR</sequence>